<proteinExistence type="predicted"/>
<sequence length="370" mass="39872">MFGRLSALYALMAIPFIGCAQQYPTEAQRRPCVNNCVQNCAQQTDPQRCDQFCQQPCAQSAGRSPQEPVLSNNQPIYLRPGSSQHTPLIGNIDTRQAQSQPLVQSVERVRGTVTSRDIACRPICMPSCTRKCVHQESIASHVAEGPIPVTGEQLAPVISQRPGPMVPQETMPMIPSQDVIEGPGSIIADGSMPLISQQLYSTLPQLINSITPSQDVQKSLQFPKIMPQTRECLPACIYACSTQCTQQGRIISRVIESPMHSTPAAAYVPMSGSGTPTLQQPTNECVAACIPICNAECIRDQPQPPLSVAPNPASVQPQPMPLQGQSSPFVPAQSSTTECLPSTLETECACPRGFTVCVTASGSNQCCRRR</sequence>
<dbReference type="AlphaFoldDB" id="A0A915B4D2"/>
<keyword evidence="3" id="KW-1185">Reference proteome</keyword>
<dbReference type="WBParaSite" id="PgR024_g104_t01">
    <property type="protein sequence ID" value="PgR024_g104_t01"/>
    <property type="gene ID" value="PgR024_g104"/>
</dbReference>
<keyword evidence="2" id="KW-0732">Signal</keyword>
<name>A0A915B4D2_PARUN</name>
<dbReference type="Proteomes" id="UP000887569">
    <property type="component" value="Unplaced"/>
</dbReference>
<feature type="region of interest" description="Disordered" evidence="1">
    <location>
        <begin position="60"/>
        <end position="84"/>
    </location>
</feature>
<feature type="compositionally biased region" description="Polar residues" evidence="1">
    <location>
        <begin position="313"/>
        <end position="327"/>
    </location>
</feature>
<feature type="region of interest" description="Disordered" evidence="1">
    <location>
        <begin position="308"/>
        <end position="327"/>
    </location>
</feature>
<reference evidence="4" key="1">
    <citation type="submission" date="2022-11" db="UniProtKB">
        <authorList>
            <consortium name="WormBaseParasite"/>
        </authorList>
    </citation>
    <scope>IDENTIFICATION</scope>
</reference>
<accession>A0A915B4D2</accession>
<evidence type="ECO:0000313" key="4">
    <source>
        <dbReference type="WBParaSite" id="PgR024_g104_t01"/>
    </source>
</evidence>
<organism evidence="3 4">
    <name type="scientific">Parascaris univalens</name>
    <name type="common">Nematode worm</name>
    <dbReference type="NCBI Taxonomy" id="6257"/>
    <lineage>
        <taxon>Eukaryota</taxon>
        <taxon>Metazoa</taxon>
        <taxon>Ecdysozoa</taxon>
        <taxon>Nematoda</taxon>
        <taxon>Chromadorea</taxon>
        <taxon>Rhabditida</taxon>
        <taxon>Spirurina</taxon>
        <taxon>Ascaridomorpha</taxon>
        <taxon>Ascaridoidea</taxon>
        <taxon>Ascarididae</taxon>
        <taxon>Parascaris</taxon>
    </lineage>
</organism>
<evidence type="ECO:0000256" key="1">
    <source>
        <dbReference type="SAM" id="MobiDB-lite"/>
    </source>
</evidence>
<feature type="signal peptide" evidence="2">
    <location>
        <begin position="1"/>
        <end position="22"/>
    </location>
</feature>
<feature type="chain" id="PRO_5037066182" evidence="2">
    <location>
        <begin position="23"/>
        <end position="370"/>
    </location>
</feature>
<protein>
    <submittedName>
        <fullName evidence="4">Uncharacterized protein</fullName>
    </submittedName>
</protein>
<evidence type="ECO:0000256" key="2">
    <source>
        <dbReference type="SAM" id="SignalP"/>
    </source>
</evidence>
<evidence type="ECO:0000313" key="3">
    <source>
        <dbReference type="Proteomes" id="UP000887569"/>
    </source>
</evidence>